<protein>
    <submittedName>
        <fullName evidence="9">Putative zinc-binding dehydrogenase</fullName>
    </submittedName>
</protein>
<keyword evidence="10" id="KW-1185">Reference proteome</keyword>
<dbReference type="eggNOG" id="COG1063">
    <property type="taxonomic scope" value="Bacteria"/>
</dbReference>
<dbReference type="InterPro" id="IPR013149">
    <property type="entry name" value="ADH-like_C"/>
</dbReference>
<dbReference type="InterPro" id="IPR002328">
    <property type="entry name" value="ADH_Zn_CS"/>
</dbReference>
<dbReference type="Pfam" id="PF08240">
    <property type="entry name" value="ADH_N"/>
    <property type="match status" value="1"/>
</dbReference>
<reference evidence="9 10" key="1">
    <citation type="journal article" date="2012" name="J. Bacteriol.">
        <title>Genome Sequence of Blastococcus saxobsidens DD2, a Stone-Inhabiting Bacterium.</title>
        <authorList>
            <person name="Chouaia B."/>
            <person name="Crotti E."/>
            <person name="Brusetti L."/>
            <person name="Daffonchio D."/>
            <person name="Essoussi I."/>
            <person name="Nouioui I."/>
            <person name="Sbissi I."/>
            <person name="Ghodhbane-Gtari F."/>
            <person name="Gtari M."/>
            <person name="Vacherie B."/>
            <person name="Barbe V."/>
            <person name="Medigue C."/>
            <person name="Gury J."/>
            <person name="Pujic P."/>
            <person name="Normand P."/>
        </authorList>
    </citation>
    <scope>NUCLEOTIDE SEQUENCE [LARGE SCALE GENOMIC DNA]</scope>
    <source>
        <strain evidence="9 10">DD2</strain>
    </source>
</reference>
<evidence type="ECO:0000256" key="5">
    <source>
        <dbReference type="ARBA" id="ARBA00023002"/>
    </source>
</evidence>
<feature type="domain" description="Enoyl reductase (ER)" evidence="8">
    <location>
        <begin position="30"/>
        <end position="356"/>
    </location>
</feature>
<dbReference type="SMART" id="SM00829">
    <property type="entry name" value="PKS_ER"/>
    <property type="match status" value="1"/>
</dbReference>
<dbReference type="InterPro" id="IPR013154">
    <property type="entry name" value="ADH-like_N"/>
</dbReference>
<dbReference type="AlphaFoldDB" id="H6RSD5"/>
<keyword evidence="5" id="KW-0560">Oxidoreductase</keyword>
<dbReference type="PROSITE" id="PS00059">
    <property type="entry name" value="ADH_ZINC"/>
    <property type="match status" value="1"/>
</dbReference>
<feature type="compositionally biased region" description="Basic and acidic residues" evidence="7">
    <location>
        <begin position="1"/>
        <end position="19"/>
    </location>
</feature>
<feature type="region of interest" description="Disordered" evidence="7">
    <location>
        <begin position="1"/>
        <end position="24"/>
    </location>
</feature>
<dbReference type="InterPro" id="IPR020843">
    <property type="entry name" value="ER"/>
</dbReference>
<dbReference type="Pfam" id="PF00107">
    <property type="entry name" value="ADH_zinc_N"/>
    <property type="match status" value="1"/>
</dbReference>
<name>H6RSD5_BLASD</name>
<comment type="similarity">
    <text evidence="2 6">Belongs to the zinc-containing alcohol dehydrogenase family.</text>
</comment>
<keyword evidence="4 6" id="KW-0862">Zinc</keyword>
<dbReference type="InterPro" id="IPR036291">
    <property type="entry name" value="NAD(P)-bd_dom_sf"/>
</dbReference>
<comment type="cofactor">
    <cofactor evidence="1 6">
        <name>Zn(2+)</name>
        <dbReference type="ChEBI" id="CHEBI:29105"/>
    </cofactor>
</comment>
<accession>H6RSD5</accession>
<evidence type="ECO:0000256" key="3">
    <source>
        <dbReference type="ARBA" id="ARBA00022723"/>
    </source>
</evidence>
<sequence>MQHDEAAVQRAVRADRPRLDGPMSESMLAGRLNVRTREFTVKEVPKPTPGPGEVLIKVAAAGICLSDVHLIEGELSPLFLSGDEVTLGHEVAGTVAALGAGVEEWSEGRRVLLQAGEEKAGWVHTRGVDYDGGWAEYALATAGTVVPIPDELPFEQACIVPDAVSTPWASIVRTAQVRPAQPVGVWGIGGLGAHAVQLLRLAGAAPIIAVDPVPAARQRALEFGADLALDPADDIATRVRELTGGAGLAFAFDFAGVAAVREQAVRCLERDGALVLVGLTDQPLSIRNGTQFSYFGQRILGHYGSEPGHVEELVALVRHHRLDLSRSISGTLPLTEAADGVQRLANKEGSPIRLVITP</sequence>
<gene>
    <name evidence="9" type="ordered locus">BLASA_4733</name>
</gene>
<evidence type="ECO:0000256" key="6">
    <source>
        <dbReference type="RuleBase" id="RU361277"/>
    </source>
</evidence>
<evidence type="ECO:0000256" key="4">
    <source>
        <dbReference type="ARBA" id="ARBA00022833"/>
    </source>
</evidence>
<dbReference type="STRING" id="1146883.BLASA_4733"/>
<keyword evidence="3 6" id="KW-0479">Metal-binding</keyword>
<evidence type="ECO:0000256" key="2">
    <source>
        <dbReference type="ARBA" id="ARBA00008072"/>
    </source>
</evidence>
<dbReference type="PANTHER" id="PTHR43350">
    <property type="entry name" value="NAD-DEPENDENT ALCOHOL DEHYDROGENASE"/>
    <property type="match status" value="1"/>
</dbReference>
<dbReference type="HOGENOM" id="CLU_026673_11_2_11"/>
<dbReference type="GO" id="GO:0016491">
    <property type="term" value="F:oxidoreductase activity"/>
    <property type="evidence" value="ECO:0007669"/>
    <property type="project" value="UniProtKB-KW"/>
</dbReference>
<evidence type="ECO:0000256" key="7">
    <source>
        <dbReference type="SAM" id="MobiDB-lite"/>
    </source>
</evidence>
<evidence type="ECO:0000256" key="1">
    <source>
        <dbReference type="ARBA" id="ARBA00001947"/>
    </source>
</evidence>
<evidence type="ECO:0000313" key="10">
    <source>
        <dbReference type="Proteomes" id="UP000007517"/>
    </source>
</evidence>
<evidence type="ECO:0000313" key="9">
    <source>
        <dbReference type="EMBL" id="CCG05527.1"/>
    </source>
</evidence>
<proteinExistence type="inferred from homology"/>
<dbReference type="CDD" id="cd08254">
    <property type="entry name" value="hydroxyacyl_CoA_DH"/>
    <property type="match status" value="1"/>
</dbReference>
<dbReference type="GO" id="GO:0008270">
    <property type="term" value="F:zinc ion binding"/>
    <property type="evidence" value="ECO:0007669"/>
    <property type="project" value="InterPro"/>
</dbReference>
<dbReference type="Proteomes" id="UP000007517">
    <property type="component" value="Chromosome"/>
</dbReference>
<reference evidence="10" key="2">
    <citation type="submission" date="2012-02" db="EMBL/GenBank/DDBJ databases">
        <title>Complete genome sequence of Blastococcus saxobsidens strain DD2.</title>
        <authorList>
            <person name="Genoscope."/>
        </authorList>
    </citation>
    <scope>NUCLEOTIDE SEQUENCE [LARGE SCALE GENOMIC DNA]</scope>
    <source>
        <strain evidence="10">DD2</strain>
    </source>
</reference>
<organism evidence="9 10">
    <name type="scientific">Blastococcus saxobsidens (strain DD2)</name>
    <dbReference type="NCBI Taxonomy" id="1146883"/>
    <lineage>
        <taxon>Bacteria</taxon>
        <taxon>Bacillati</taxon>
        <taxon>Actinomycetota</taxon>
        <taxon>Actinomycetes</taxon>
        <taxon>Geodermatophilales</taxon>
        <taxon>Geodermatophilaceae</taxon>
        <taxon>Blastococcus</taxon>
    </lineage>
</organism>
<dbReference type="SUPFAM" id="SSF51735">
    <property type="entry name" value="NAD(P)-binding Rossmann-fold domains"/>
    <property type="match status" value="1"/>
</dbReference>
<dbReference type="KEGG" id="bsd:BLASA_4733"/>
<dbReference type="SUPFAM" id="SSF50129">
    <property type="entry name" value="GroES-like"/>
    <property type="match status" value="1"/>
</dbReference>
<evidence type="ECO:0000259" key="8">
    <source>
        <dbReference type="SMART" id="SM00829"/>
    </source>
</evidence>
<dbReference type="Gene3D" id="3.90.180.10">
    <property type="entry name" value="Medium-chain alcohol dehydrogenases, catalytic domain"/>
    <property type="match status" value="1"/>
</dbReference>
<dbReference type="PANTHER" id="PTHR43350:SF17">
    <property type="entry name" value="NAD-DEPENDENT ALCOHOL DEHYDROGENASE"/>
    <property type="match status" value="1"/>
</dbReference>
<dbReference type="InterPro" id="IPR011032">
    <property type="entry name" value="GroES-like_sf"/>
</dbReference>
<dbReference type="EMBL" id="FO117623">
    <property type="protein sequence ID" value="CCG05527.1"/>
    <property type="molecule type" value="Genomic_DNA"/>
</dbReference>